<proteinExistence type="predicted"/>
<name>A0A7J6UNA2_PEROL</name>
<dbReference type="AlphaFoldDB" id="A0A7J6UNA2"/>
<protein>
    <submittedName>
        <fullName evidence="2">Uncharacterized protein</fullName>
    </submittedName>
</protein>
<feature type="compositionally biased region" description="Pro residues" evidence="1">
    <location>
        <begin position="77"/>
        <end position="87"/>
    </location>
</feature>
<evidence type="ECO:0000313" key="2">
    <source>
        <dbReference type="EMBL" id="KAF4758488.1"/>
    </source>
</evidence>
<feature type="compositionally biased region" description="Polar residues" evidence="1">
    <location>
        <begin position="43"/>
        <end position="62"/>
    </location>
</feature>
<feature type="compositionally biased region" description="Basic and acidic residues" evidence="1">
    <location>
        <begin position="125"/>
        <end position="140"/>
    </location>
</feature>
<reference evidence="2 3" key="1">
    <citation type="submission" date="2020-04" db="EMBL/GenBank/DDBJ databases">
        <title>Perkinsus olseni comparative genomics.</title>
        <authorList>
            <person name="Bogema D.R."/>
        </authorList>
    </citation>
    <scope>NUCLEOTIDE SEQUENCE [LARGE SCALE GENOMIC DNA]</scope>
    <source>
        <strain evidence="2 3">ATCC PRA-207</strain>
    </source>
</reference>
<sequence length="148" mass="15768">MADSREYTLELSSVVPPCVSSDNKPVEDEEPLGFDIAPPPSPRQESTEPVPQSSAYHQQAVANSMKPVDETAANPPLKGPDPPPPPEVAQAGQSLAGKTTEPAVESRPSEPGKPQGPTTYLVTVKDVRDGSPEEPREEIVLIRGRTIP</sequence>
<dbReference type="Proteomes" id="UP000553632">
    <property type="component" value="Unassembled WGS sequence"/>
</dbReference>
<accession>A0A7J6UNA2</accession>
<gene>
    <name evidence="2" type="ORF">FOZ63_023237</name>
</gene>
<evidence type="ECO:0000313" key="3">
    <source>
        <dbReference type="Proteomes" id="UP000553632"/>
    </source>
</evidence>
<feature type="region of interest" description="Disordered" evidence="1">
    <location>
        <begin position="1"/>
        <end position="148"/>
    </location>
</feature>
<dbReference type="EMBL" id="JABANO010001371">
    <property type="protein sequence ID" value="KAF4758488.1"/>
    <property type="molecule type" value="Genomic_DNA"/>
</dbReference>
<organism evidence="2 3">
    <name type="scientific">Perkinsus olseni</name>
    <name type="common">Perkinsus atlanticus</name>
    <dbReference type="NCBI Taxonomy" id="32597"/>
    <lineage>
        <taxon>Eukaryota</taxon>
        <taxon>Sar</taxon>
        <taxon>Alveolata</taxon>
        <taxon>Perkinsozoa</taxon>
        <taxon>Perkinsea</taxon>
        <taxon>Perkinsida</taxon>
        <taxon>Perkinsidae</taxon>
        <taxon>Perkinsus</taxon>
    </lineage>
</organism>
<comment type="caution">
    <text evidence="2">The sequence shown here is derived from an EMBL/GenBank/DDBJ whole genome shotgun (WGS) entry which is preliminary data.</text>
</comment>
<keyword evidence="3" id="KW-1185">Reference proteome</keyword>
<evidence type="ECO:0000256" key="1">
    <source>
        <dbReference type="SAM" id="MobiDB-lite"/>
    </source>
</evidence>